<dbReference type="AlphaFoldDB" id="A0A0F9M2L2"/>
<proteinExistence type="predicted"/>
<sequence>MVKVKRKSKAERAGWEALKRKLADERPREGRGLCAALGINPFKTTLLGRWGRPMRPVVLKRKGAKDKEMISLTVMKSCYVPDGTEKFPDLRVSLNAGTTYSIPVSVAEVLLKKRLAVRRKTTRI</sequence>
<gene>
    <name evidence="1" type="ORF">LCGC14_1142940</name>
</gene>
<name>A0A0F9M2L2_9ZZZZ</name>
<dbReference type="EMBL" id="LAZR01005440">
    <property type="protein sequence ID" value="KKM99938.1"/>
    <property type="molecule type" value="Genomic_DNA"/>
</dbReference>
<evidence type="ECO:0000313" key="1">
    <source>
        <dbReference type="EMBL" id="KKM99938.1"/>
    </source>
</evidence>
<reference evidence="1" key="1">
    <citation type="journal article" date="2015" name="Nature">
        <title>Complex archaea that bridge the gap between prokaryotes and eukaryotes.</title>
        <authorList>
            <person name="Spang A."/>
            <person name="Saw J.H."/>
            <person name="Jorgensen S.L."/>
            <person name="Zaremba-Niedzwiedzka K."/>
            <person name="Martijn J."/>
            <person name="Lind A.E."/>
            <person name="van Eijk R."/>
            <person name="Schleper C."/>
            <person name="Guy L."/>
            <person name="Ettema T.J."/>
        </authorList>
    </citation>
    <scope>NUCLEOTIDE SEQUENCE</scope>
</reference>
<protein>
    <submittedName>
        <fullName evidence="1">Uncharacterized protein</fullName>
    </submittedName>
</protein>
<organism evidence="1">
    <name type="scientific">marine sediment metagenome</name>
    <dbReference type="NCBI Taxonomy" id="412755"/>
    <lineage>
        <taxon>unclassified sequences</taxon>
        <taxon>metagenomes</taxon>
        <taxon>ecological metagenomes</taxon>
    </lineage>
</organism>
<accession>A0A0F9M2L2</accession>
<comment type="caution">
    <text evidence="1">The sequence shown here is derived from an EMBL/GenBank/DDBJ whole genome shotgun (WGS) entry which is preliminary data.</text>
</comment>